<evidence type="ECO:0000313" key="3">
    <source>
        <dbReference type="Proteomes" id="UP001063166"/>
    </source>
</evidence>
<dbReference type="AlphaFoldDB" id="A0A9P3PWR7"/>
<dbReference type="InterPro" id="IPR036047">
    <property type="entry name" value="F-box-like_dom_sf"/>
</dbReference>
<dbReference type="Gene3D" id="1.20.1280.50">
    <property type="match status" value="1"/>
</dbReference>
<evidence type="ECO:0000313" key="2">
    <source>
        <dbReference type="EMBL" id="GLB42914.1"/>
    </source>
</evidence>
<dbReference type="OrthoDB" id="2994615at2759"/>
<organism evidence="2 3">
    <name type="scientific">Lyophyllum shimeji</name>
    <name type="common">Hon-shimeji</name>
    <name type="synonym">Tricholoma shimeji</name>
    <dbReference type="NCBI Taxonomy" id="47721"/>
    <lineage>
        <taxon>Eukaryota</taxon>
        <taxon>Fungi</taxon>
        <taxon>Dikarya</taxon>
        <taxon>Basidiomycota</taxon>
        <taxon>Agaricomycotina</taxon>
        <taxon>Agaricomycetes</taxon>
        <taxon>Agaricomycetidae</taxon>
        <taxon>Agaricales</taxon>
        <taxon>Tricholomatineae</taxon>
        <taxon>Lyophyllaceae</taxon>
        <taxon>Lyophyllum</taxon>
    </lineage>
</organism>
<dbReference type="Pfam" id="PF12937">
    <property type="entry name" value="F-box-like"/>
    <property type="match status" value="1"/>
</dbReference>
<dbReference type="PROSITE" id="PS50181">
    <property type="entry name" value="FBOX"/>
    <property type="match status" value="1"/>
</dbReference>
<comment type="caution">
    <text evidence="2">The sequence shown here is derived from an EMBL/GenBank/DDBJ whole genome shotgun (WGS) entry which is preliminary data.</text>
</comment>
<feature type="domain" description="F-box" evidence="1">
    <location>
        <begin position="30"/>
        <end position="84"/>
    </location>
</feature>
<name>A0A9P3PWR7_LYOSH</name>
<reference evidence="2" key="1">
    <citation type="submission" date="2022-07" db="EMBL/GenBank/DDBJ databases">
        <title>The genome of Lyophyllum shimeji provides insight into the initial evolution of ectomycorrhizal fungal genome.</title>
        <authorList>
            <person name="Kobayashi Y."/>
            <person name="Shibata T."/>
            <person name="Hirakawa H."/>
            <person name="Shigenobu S."/>
            <person name="Nishiyama T."/>
            <person name="Yamada A."/>
            <person name="Hasebe M."/>
            <person name="Kawaguchi M."/>
        </authorList>
    </citation>
    <scope>NUCLEOTIDE SEQUENCE</scope>
    <source>
        <strain evidence="2">AT787</strain>
    </source>
</reference>
<gene>
    <name evidence="2" type="ORF">LshimejAT787_1203630</name>
</gene>
<evidence type="ECO:0000259" key="1">
    <source>
        <dbReference type="PROSITE" id="PS50181"/>
    </source>
</evidence>
<keyword evidence="3" id="KW-1185">Reference proteome</keyword>
<dbReference type="Proteomes" id="UP001063166">
    <property type="component" value="Unassembled WGS sequence"/>
</dbReference>
<protein>
    <recommendedName>
        <fullName evidence="1">F-box domain-containing protein</fullName>
    </recommendedName>
</protein>
<sequence>MAGSSDTVDELATSFRQLSLDNDPPQPTHQVALKCLPDDVLYHLFLFMEASDRMESLMTVVRLSHVCAHWRAVILHAPLLWTYVKLSWTRKQINHSPVVESFLRRSKHLPVAVHLVLDVPLEAPIFEWSRALSPHARRFQELVTVVHAALPIDLVLPAVLTSKMSRLTRFDLAVLDHHHCTIEMKPRFADHAASCGDHLLIAKTSTSYLDWTVRNFHITSLSLKYLDLPVSDLFPILIMTQSTLERLEYYNITVEDRYHHCLPRLALPKLTSLSVGYSIPRSASSFVDRLILPNLCCLFVHDFGRCPESRTPWHLQCEPCSDAEKDARELLVALCPFTKVSSLTLRGVTCFASTFEEVMLPLKYLFEGLESLVLAQCDSQFLHILLNVTLDSDISELESLSELVITSNDYPLVMDYLRLRAARGLPRLKVFSVNPRMALLRHFYREFATDFLVRGQVRHRASKASIATHPYPRELRPARMIGAY</sequence>
<dbReference type="SUPFAM" id="SSF81383">
    <property type="entry name" value="F-box domain"/>
    <property type="match status" value="1"/>
</dbReference>
<dbReference type="SUPFAM" id="SSF52047">
    <property type="entry name" value="RNI-like"/>
    <property type="match status" value="1"/>
</dbReference>
<accession>A0A9P3PWR7</accession>
<proteinExistence type="predicted"/>
<dbReference type="InterPro" id="IPR001810">
    <property type="entry name" value="F-box_dom"/>
</dbReference>
<dbReference type="EMBL" id="BRPK01000012">
    <property type="protein sequence ID" value="GLB42914.1"/>
    <property type="molecule type" value="Genomic_DNA"/>
</dbReference>